<dbReference type="GO" id="GO:1990170">
    <property type="term" value="P:stress response to cadmium ion"/>
    <property type="evidence" value="ECO:0007669"/>
    <property type="project" value="TreeGrafter"/>
</dbReference>
<dbReference type="PANTHER" id="PTHR38430:SF1">
    <property type="entry name" value="PROTEIN-ARGININE KINASE ACTIVATOR PROTEIN"/>
    <property type="match status" value="1"/>
</dbReference>
<dbReference type="GO" id="GO:0009432">
    <property type="term" value="P:SOS response"/>
    <property type="evidence" value="ECO:0007669"/>
    <property type="project" value="UniProtKB-KW"/>
</dbReference>
<keyword evidence="1" id="KW-0742">SOS response</keyword>
<evidence type="ECO:0000256" key="1">
    <source>
        <dbReference type="ARBA" id="ARBA00023236"/>
    </source>
</evidence>
<dbReference type="GO" id="GO:0005507">
    <property type="term" value="F:copper ion binding"/>
    <property type="evidence" value="ECO:0007669"/>
    <property type="project" value="TreeGrafter"/>
</dbReference>
<accession>A0AAE5CC38</accession>
<gene>
    <name evidence="3" type="ORF">GWO12_09265</name>
</gene>
<dbReference type="GO" id="GO:0008270">
    <property type="term" value="F:zinc ion binding"/>
    <property type="evidence" value="ECO:0007669"/>
    <property type="project" value="TreeGrafter"/>
</dbReference>
<feature type="domain" description="UVR" evidence="2">
    <location>
        <begin position="129"/>
        <end position="164"/>
    </location>
</feature>
<dbReference type="GO" id="GO:0046870">
    <property type="term" value="F:cadmium ion binding"/>
    <property type="evidence" value="ECO:0007669"/>
    <property type="project" value="TreeGrafter"/>
</dbReference>
<dbReference type="Gene3D" id="4.10.860.10">
    <property type="entry name" value="UVR domain"/>
    <property type="match status" value="1"/>
</dbReference>
<comment type="caution">
    <text evidence="3">The sequence shown here is derived from an EMBL/GenBank/DDBJ whole genome shotgun (WGS) entry which is preliminary data.</text>
</comment>
<dbReference type="SUPFAM" id="SSF46600">
    <property type="entry name" value="C-terminal UvrC-binding domain of UvrB"/>
    <property type="match status" value="1"/>
</dbReference>
<evidence type="ECO:0000259" key="2">
    <source>
        <dbReference type="PROSITE" id="PS50151"/>
    </source>
</evidence>
<dbReference type="GO" id="GO:1990169">
    <property type="term" value="P:stress response to copper ion"/>
    <property type="evidence" value="ECO:0007669"/>
    <property type="project" value="TreeGrafter"/>
</dbReference>
<evidence type="ECO:0000313" key="4">
    <source>
        <dbReference type="Proteomes" id="UP000702544"/>
    </source>
</evidence>
<dbReference type="Proteomes" id="UP000702544">
    <property type="component" value="Unassembled WGS sequence"/>
</dbReference>
<protein>
    <recommendedName>
        <fullName evidence="2">UVR domain-containing protein</fullName>
    </recommendedName>
</protein>
<name>A0AAE5CC38_9BACT</name>
<dbReference type="InterPro" id="IPR025542">
    <property type="entry name" value="YacH"/>
</dbReference>
<dbReference type="PIRSF" id="PIRSF015034">
    <property type="entry name" value="YacH"/>
    <property type="match status" value="1"/>
</dbReference>
<dbReference type="EMBL" id="JAACAK010000067">
    <property type="protein sequence ID" value="NIR75288.1"/>
    <property type="molecule type" value="Genomic_DNA"/>
</dbReference>
<reference evidence="3 4" key="1">
    <citation type="submission" date="2020-01" db="EMBL/GenBank/DDBJ databases">
        <title>Genomes assembled from Gulf of Kutch pelagic sediment metagenomes.</title>
        <authorList>
            <person name="Chandrashekar M."/>
            <person name="Mahajan M.S."/>
            <person name="Dave K.J."/>
            <person name="Vatsa P."/>
            <person name="Nathani N.M."/>
        </authorList>
    </citation>
    <scope>NUCLEOTIDE SEQUENCE [LARGE SCALE GENOMIC DNA]</scope>
    <source>
        <strain evidence="3">KS3-K002</strain>
    </source>
</reference>
<evidence type="ECO:0000313" key="3">
    <source>
        <dbReference type="EMBL" id="NIR75288.1"/>
    </source>
</evidence>
<dbReference type="PANTHER" id="PTHR38430">
    <property type="entry name" value="PROTEIN-ARGININE KINASE ACTIVATOR PROTEIN"/>
    <property type="match status" value="1"/>
</dbReference>
<dbReference type="Pfam" id="PF02151">
    <property type="entry name" value="UVR"/>
    <property type="match status" value="1"/>
</dbReference>
<organism evidence="3 4">
    <name type="scientific">Candidatus Kutchimonas denitrificans</name>
    <dbReference type="NCBI Taxonomy" id="3056748"/>
    <lineage>
        <taxon>Bacteria</taxon>
        <taxon>Pseudomonadati</taxon>
        <taxon>Gemmatimonadota</taxon>
        <taxon>Gemmatimonadia</taxon>
        <taxon>Candidatus Palauibacterales</taxon>
        <taxon>Candidatus Palauibacteraceae</taxon>
        <taxon>Candidatus Kutchimonas</taxon>
    </lineage>
</organism>
<dbReference type="InterPro" id="IPR036876">
    <property type="entry name" value="UVR_dom_sf"/>
</dbReference>
<proteinExistence type="predicted"/>
<dbReference type="PROSITE" id="PS50151">
    <property type="entry name" value="UVR"/>
    <property type="match status" value="1"/>
</dbReference>
<keyword evidence="1" id="KW-0227">DNA damage</keyword>
<dbReference type="AlphaFoldDB" id="A0AAE5CC38"/>
<sequence>MLCDNCGNNEAEVHLTQIVDNEMTTVHLCPACAADKGLDAGASKNPPLSDFLAQMGKGPTAEEGTFAAGPCNYCHTTVDDFRRTGRLGCPHCYSIYETQLRAILRRIHGSTQHLGKVYVPPASDAADRAQRLTVLRRKLQRAVEAEDFERAAEIRDQIRELEAAIDV</sequence>
<dbReference type="InterPro" id="IPR001943">
    <property type="entry name" value="UVR_dom"/>
</dbReference>
<dbReference type="GO" id="GO:0050897">
    <property type="term" value="F:cobalt ion binding"/>
    <property type="evidence" value="ECO:0007669"/>
    <property type="project" value="TreeGrafter"/>
</dbReference>